<comment type="subcellular location">
    <subcellularLocation>
        <location evidence="1">Membrane</location>
        <topology evidence="1">Multi-pass membrane protein</topology>
    </subcellularLocation>
</comment>
<feature type="transmembrane region" description="Helical" evidence="6">
    <location>
        <begin position="49"/>
        <end position="71"/>
    </location>
</feature>
<evidence type="ECO:0000256" key="6">
    <source>
        <dbReference type="SAM" id="Phobius"/>
    </source>
</evidence>
<dbReference type="GO" id="GO:0008506">
    <property type="term" value="F:sucrose:proton symporter activity"/>
    <property type="evidence" value="ECO:0007669"/>
    <property type="project" value="TreeGrafter"/>
</dbReference>
<dbReference type="EMBL" id="CAJVPV010013583">
    <property type="protein sequence ID" value="CAG8678981.1"/>
    <property type="molecule type" value="Genomic_DNA"/>
</dbReference>
<feature type="transmembrane region" description="Helical" evidence="6">
    <location>
        <begin position="236"/>
        <end position="257"/>
    </location>
</feature>
<dbReference type="OrthoDB" id="28755at2759"/>
<protein>
    <submittedName>
        <fullName evidence="7">9381_t:CDS:1</fullName>
    </submittedName>
</protein>
<evidence type="ECO:0000256" key="5">
    <source>
        <dbReference type="ARBA" id="ARBA00023136"/>
    </source>
</evidence>
<dbReference type="Proteomes" id="UP000789342">
    <property type="component" value="Unassembled WGS sequence"/>
</dbReference>
<proteinExistence type="predicted"/>
<feature type="transmembrane region" description="Helical" evidence="6">
    <location>
        <begin position="83"/>
        <end position="105"/>
    </location>
</feature>
<keyword evidence="3 6" id="KW-0812">Transmembrane</keyword>
<keyword evidence="5 6" id="KW-0472">Membrane</keyword>
<keyword evidence="4 6" id="KW-1133">Transmembrane helix</keyword>
<evidence type="ECO:0000313" key="8">
    <source>
        <dbReference type="Proteomes" id="UP000789342"/>
    </source>
</evidence>
<gene>
    <name evidence="7" type="ORF">AMORRO_LOCUS11162</name>
</gene>
<feature type="transmembrane region" description="Helical" evidence="6">
    <location>
        <begin position="111"/>
        <end position="133"/>
    </location>
</feature>
<evidence type="ECO:0000256" key="2">
    <source>
        <dbReference type="ARBA" id="ARBA00022448"/>
    </source>
</evidence>
<sequence length="263" mass="29102">MVSRIHLYLPSLPLPSHAHSKNLSSWLASIYARTHPTDDEDFFEISTRYGSFALLMFSFASVAAGTILPQLTPTTYPSKNIFTVYNIYTASHLLFALFMMCTFFVETVGQSIVLIASIGIPWAVAMWVPFALVGEFVQRKELYDSIKANGNDVEREIGTSVSYASISSATSSPSLAEDSDEQEEFDSGMILGVHNMYIVFPQFIISVISAAIIKLVEELTNTGGGIDNIGKNDAYGWVFRFGGLMSLVAAFLSRYLIDLHVYR</sequence>
<keyword evidence="2" id="KW-0813">Transport</keyword>
<dbReference type="GO" id="GO:0005886">
    <property type="term" value="C:plasma membrane"/>
    <property type="evidence" value="ECO:0007669"/>
    <property type="project" value="TreeGrafter"/>
</dbReference>
<feature type="transmembrane region" description="Helical" evidence="6">
    <location>
        <begin position="197"/>
        <end position="216"/>
    </location>
</feature>
<organism evidence="7 8">
    <name type="scientific">Acaulospora morrowiae</name>
    <dbReference type="NCBI Taxonomy" id="94023"/>
    <lineage>
        <taxon>Eukaryota</taxon>
        <taxon>Fungi</taxon>
        <taxon>Fungi incertae sedis</taxon>
        <taxon>Mucoromycota</taxon>
        <taxon>Glomeromycotina</taxon>
        <taxon>Glomeromycetes</taxon>
        <taxon>Diversisporales</taxon>
        <taxon>Acaulosporaceae</taxon>
        <taxon>Acaulospora</taxon>
    </lineage>
</organism>
<accession>A0A9N9EKH9</accession>
<name>A0A9N9EKH9_9GLOM</name>
<reference evidence="7" key="1">
    <citation type="submission" date="2021-06" db="EMBL/GenBank/DDBJ databases">
        <authorList>
            <person name="Kallberg Y."/>
            <person name="Tangrot J."/>
            <person name="Rosling A."/>
        </authorList>
    </citation>
    <scope>NUCLEOTIDE SEQUENCE</scope>
    <source>
        <strain evidence="7">CL551</strain>
    </source>
</reference>
<evidence type="ECO:0000256" key="4">
    <source>
        <dbReference type="ARBA" id="ARBA00022989"/>
    </source>
</evidence>
<comment type="caution">
    <text evidence="7">The sequence shown here is derived from an EMBL/GenBank/DDBJ whole genome shotgun (WGS) entry which is preliminary data.</text>
</comment>
<keyword evidence="8" id="KW-1185">Reference proteome</keyword>
<dbReference type="AlphaFoldDB" id="A0A9N9EKH9"/>
<dbReference type="PANTHER" id="PTHR19432">
    <property type="entry name" value="SUGAR TRANSPORTER"/>
    <property type="match status" value="1"/>
</dbReference>
<evidence type="ECO:0000256" key="1">
    <source>
        <dbReference type="ARBA" id="ARBA00004141"/>
    </source>
</evidence>
<feature type="non-terminal residue" evidence="7">
    <location>
        <position position="263"/>
    </location>
</feature>
<evidence type="ECO:0000256" key="3">
    <source>
        <dbReference type="ARBA" id="ARBA00022692"/>
    </source>
</evidence>
<dbReference type="PANTHER" id="PTHR19432:SF35">
    <property type="entry name" value="SOLUTE CARRIER FAMILY 45 MEMBER 3 ISOFORM X1"/>
    <property type="match status" value="1"/>
</dbReference>
<evidence type="ECO:0000313" key="7">
    <source>
        <dbReference type="EMBL" id="CAG8678981.1"/>
    </source>
</evidence>